<evidence type="ECO:0000259" key="3">
    <source>
        <dbReference type="Pfam" id="PF12850"/>
    </source>
</evidence>
<dbReference type="InterPro" id="IPR029052">
    <property type="entry name" value="Metallo-depent_PP-like"/>
</dbReference>
<protein>
    <recommendedName>
        <fullName evidence="2">Phosphoesterase</fullName>
        <ecNumber evidence="2">3.1.4.-</ecNumber>
    </recommendedName>
</protein>
<evidence type="ECO:0000313" key="5">
    <source>
        <dbReference type="Proteomes" id="UP000823982"/>
    </source>
</evidence>
<comment type="caution">
    <text evidence="4">The sequence shown here is derived from an EMBL/GenBank/DDBJ whole genome shotgun (WGS) entry which is preliminary data.</text>
</comment>
<reference evidence="4" key="2">
    <citation type="journal article" date="2021" name="PeerJ">
        <title>Extensive microbial diversity within the chicken gut microbiome revealed by metagenomics and culture.</title>
        <authorList>
            <person name="Gilroy R."/>
            <person name="Ravi A."/>
            <person name="Getino M."/>
            <person name="Pursley I."/>
            <person name="Horton D.L."/>
            <person name="Alikhan N.F."/>
            <person name="Baker D."/>
            <person name="Gharbi K."/>
            <person name="Hall N."/>
            <person name="Watson M."/>
            <person name="Adriaenssens E.M."/>
            <person name="Foster-Nyarko E."/>
            <person name="Jarju S."/>
            <person name="Secka A."/>
            <person name="Antonio M."/>
            <person name="Oren A."/>
            <person name="Chaudhuri R.R."/>
            <person name="La Ragione R."/>
            <person name="Hildebrand F."/>
            <person name="Pallen M.J."/>
        </authorList>
    </citation>
    <scope>NUCLEOTIDE SEQUENCE</scope>
    <source>
        <strain evidence="4">CHK157-1446</strain>
    </source>
</reference>
<evidence type="ECO:0000313" key="4">
    <source>
        <dbReference type="EMBL" id="HIS23793.1"/>
    </source>
</evidence>
<keyword evidence="2" id="KW-0479">Metal-binding</keyword>
<dbReference type="NCBIfam" id="TIGR00040">
    <property type="entry name" value="yfcE"/>
    <property type="match status" value="1"/>
</dbReference>
<dbReference type="SUPFAM" id="SSF56300">
    <property type="entry name" value="Metallo-dependent phosphatases"/>
    <property type="match status" value="1"/>
</dbReference>
<dbReference type="Pfam" id="PF12850">
    <property type="entry name" value="Metallophos_2"/>
    <property type="match status" value="1"/>
</dbReference>
<dbReference type="AlphaFoldDB" id="A0A9D1EM21"/>
<dbReference type="Gene3D" id="3.60.21.10">
    <property type="match status" value="1"/>
</dbReference>
<proteinExistence type="inferred from homology"/>
<accession>A0A9D1EM21</accession>
<dbReference type="EC" id="3.1.4.-" evidence="2"/>
<comment type="similarity">
    <text evidence="1 2">Belongs to the metallophosphoesterase superfamily. YfcE family.</text>
</comment>
<evidence type="ECO:0000256" key="2">
    <source>
        <dbReference type="RuleBase" id="RU362039"/>
    </source>
</evidence>
<evidence type="ECO:0000256" key="1">
    <source>
        <dbReference type="ARBA" id="ARBA00008950"/>
    </source>
</evidence>
<name>A0A9D1EM21_9FIRM</name>
<comment type="cofactor">
    <cofactor evidence="2">
        <name>a divalent metal cation</name>
        <dbReference type="ChEBI" id="CHEBI:60240"/>
    </cofactor>
</comment>
<dbReference type="InterPro" id="IPR024654">
    <property type="entry name" value="Calcineurin-like_PHP_lpxH"/>
</dbReference>
<organism evidence="4 5">
    <name type="scientific">Candidatus Faeciplasma gallinarum</name>
    <dbReference type="NCBI Taxonomy" id="2840799"/>
    <lineage>
        <taxon>Bacteria</taxon>
        <taxon>Bacillati</taxon>
        <taxon>Bacillota</taxon>
        <taxon>Clostridia</taxon>
        <taxon>Eubacteriales</taxon>
        <taxon>Oscillospiraceae</taxon>
        <taxon>Oscillospiraceae incertae sedis</taxon>
        <taxon>Candidatus Faeciplasma</taxon>
    </lineage>
</organism>
<gene>
    <name evidence="4" type="ORF">IAD01_00075</name>
</gene>
<dbReference type="PANTHER" id="PTHR11124">
    <property type="entry name" value="VACUOLAR SORTING PROTEIN VPS29"/>
    <property type="match status" value="1"/>
</dbReference>
<reference evidence="4" key="1">
    <citation type="submission" date="2020-10" db="EMBL/GenBank/DDBJ databases">
        <authorList>
            <person name="Gilroy R."/>
        </authorList>
    </citation>
    <scope>NUCLEOTIDE SEQUENCE</scope>
    <source>
        <strain evidence="4">CHK157-1446</strain>
    </source>
</reference>
<dbReference type="GO" id="GO:0046872">
    <property type="term" value="F:metal ion binding"/>
    <property type="evidence" value="ECO:0007669"/>
    <property type="project" value="UniProtKB-KW"/>
</dbReference>
<dbReference type="InterPro" id="IPR000979">
    <property type="entry name" value="Phosphodiesterase_MJ0936/Vps29"/>
</dbReference>
<dbReference type="Proteomes" id="UP000823982">
    <property type="component" value="Unassembled WGS sequence"/>
</dbReference>
<dbReference type="GO" id="GO:0016787">
    <property type="term" value="F:hydrolase activity"/>
    <property type="evidence" value="ECO:0007669"/>
    <property type="project" value="UniProtKB-UniRule"/>
</dbReference>
<feature type="domain" description="Calcineurin-like phosphoesterase" evidence="3">
    <location>
        <begin position="2"/>
        <end position="145"/>
    </location>
</feature>
<sequence length="161" mass="17620">MIAFSDSHGRAAAVARLFSETAATTQLYLFAGDGQSDVNFALESYQGLDVRRVRGNCDYCSKEPDVLLVEAGNCRILLTHGHNHGVKYGTDELERMAYENKAQLVVYGHTHCRDCRYSNGVYYVNPGSIALPRDGLAPSYAAIDIIPAGILVTLADLDYNI</sequence>
<dbReference type="EMBL" id="DVIR01000002">
    <property type="protein sequence ID" value="HIS23793.1"/>
    <property type="molecule type" value="Genomic_DNA"/>
</dbReference>